<evidence type="ECO:0000259" key="2">
    <source>
        <dbReference type="Pfam" id="PF01370"/>
    </source>
</evidence>
<evidence type="ECO:0000313" key="4">
    <source>
        <dbReference type="EMBL" id="MFC7297756.1"/>
    </source>
</evidence>
<name>A0ABW2J372_9BURK</name>
<comment type="caution">
    <text evidence="4">The sequence shown here is derived from an EMBL/GenBank/DDBJ whole genome shotgun (WGS) entry which is preliminary data.</text>
</comment>
<gene>
    <name evidence="4" type="ORF">ACFQO0_04825</name>
</gene>
<dbReference type="InterPro" id="IPR010099">
    <property type="entry name" value="SDR39U1"/>
</dbReference>
<proteinExistence type="inferred from homology"/>
<dbReference type="Gene3D" id="3.40.50.720">
    <property type="entry name" value="NAD(P)-binding Rossmann-like Domain"/>
    <property type="match status" value="1"/>
</dbReference>
<evidence type="ECO:0000256" key="1">
    <source>
        <dbReference type="ARBA" id="ARBA00009353"/>
    </source>
</evidence>
<evidence type="ECO:0000259" key="3">
    <source>
        <dbReference type="Pfam" id="PF08338"/>
    </source>
</evidence>
<dbReference type="Proteomes" id="UP001596379">
    <property type="component" value="Unassembled WGS sequence"/>
</dbReference>
<dbReference type="PANTHER" id="PTHR11092:SF0">
    <property type="entry name" value="EPIMERASE FAMILY PROTEIN SDR39U1"/>
    <property type="match status" value="1"/>
</dbReference>
<reference evidence="5" key="1">
    <citation type="journal article" date="2019" name="Int. J. Syst. Evol. Microbiol.">
        <title>The Global Catalogue of Microorganisms (GCM) 10K type strain sequencing project: providing services to taxonomists for standard genome sequencing and annotation.</title>
        <authorList>
            <consortium name="The Broad Institute Genomics Platform"/>
            <consortium name="The Broad Institute Genome Sequencing Center for Infectious Disease"/>
            <person name="Wu L."/>
            <person name="Ma J."/>
        </authorList>
    </citation>
    <scope>NUCLEOTIDE SEQUENCE [LARGE SCALE GENOMIC DNA]</scope>
    <source>
        <strain evidence="5">CCUG 36956</strain>
    </source>
</reference>
<dbReference type="Pfam" id="PF08338">
    <property type="entry name" value="DUF1731"/>
    <property type="match status" value="1"/>
</dbReference>
<dbReference type="Pfam" id="PF01370">
    <property type="entry name" value="Epimerase"/>
    <property type="match status" value="1"/>
</dbReference>
<protein>
    <submittedName>
        <fullName evidence="4">TIGR01777 family oxidoreductase</fullName>
    </submittedName>
</protein>
<sequence>MTPSIPFGATPEHVLVTGATGFIGKLLVHALVEHGHHVIVLTRNRDKAARQFDKAVTSIEDLNDLPTTQHIDVIINLAGARILGWRWTAARKQVLRQSRIGTTQNIVNWIARADHKPRLFLSASAIGYYGVQARKDTAALIEDSEPQAIFMSRLCQEWEMAAHPAAQHGVKVMCMRFGLVLGDEGALPMMLLPIRLGLGGRLGDGKQSLSWIHIHDLLRAIAHLWNIPHGGQAEIDTYNFTAPQYVTQEVFSQTAAKVLHRPCIFPTPAISMKLLLGEQADLLLEGQRVSAAKLQASGFEFSFPDLQSALENIIHKNHIG</sequence>
<organism evidence="4 5">
    <name type="scientific">Herminiimonas aquatilis</name>
    <dbReference type="NCBI Taxonomy" id="345342"/>
    <lineage>
        <taxon>Bacteria</taxon>
        <taxon>Pseudomonadati</taxon>
        <taxon>Pseudomonadota</taxon>
        <taxon>Betaproteobacteria</taxon>
        <taxon>Burkholderiales</taxon>
        <taxon>Oxalobacteraceae</taxon>
        <taxon>Herminiimonas</taxon>
    </lineage>
</organism>
<dbReference type="RefSeq" id="WP_382232894.1">
    <property type="nucleotide sequence ID" value="NZ_JBHTCC010000001.1"/>
</dbReference>
<dbReference type="SUPFAM" id="SSF51735">
    <property type="entry name" value="NAD(P)-binding Rossmann-fold domains"/>
    <property type="match status" value="1"/>
</dbReference>
<accession>A0ABW2J372</accession>
<dbReference type="PANTHER" id="PTHR11092">
    <property type="entry name" value="SUGAR NUCLEOTIDE EPIMERASE RELATED"/>
    <property type="match status" value="1"/>
</dbReference>
<evidence type="ECO:0000313" key="5">
    <source>
        <dbReference type="Proteomes" id="UP001596379"/>
    </source>
</evidence>
<feature type="domain" description="DUF1731" evidence="3">
    <location>
        <begin position="267"/>
        <end position="313"/>
    </location>
</feature>
<keyword evidence="5" id="KW-1185">Reference proteome</keyword>
<dbReference type="NCBIfam" id="TIGR01777">
    <property type="entry name" value="yfcH"/>
    <property type="match status" value="1"/>
</dbReference>
<feature type="domain" description="NAD-dependent epimerase/dehydratase" evidence="2">
    <location>
        <begin position="14"/>
        <end position="227"/>
    </location>
</feature>
<dbReference type="InterPro" id="IPR001509">
    <property type="entry name" value="Epimerase_deHydtase"/>
</dbReference>
<comment type="similarity">
    <text evidence="1">Belongs to the NAD(P)-dependent epimerase/dehydratase family. SDR39U1 subfamily.</text>
</comment>
<dbReference type="InterPro" id="IPR036291">
    <property type="entry name" value="NAD(P)-bd_dom_sf"/>
</dbReference>
<dbReference type="EMBL" id="JBHTCC010000001">
    <property type="protein sequence ID" value="MFC7297756.1"/>
    <property type="molecule type" value="Genomic_DNA"/>
</dbReference>
<dbReference type="InterPro" id="IPR013549">
    <property type="entry name" value="DUF1731"/>
</dbReference>